<keyword evidence="2" id="KW-1185">Reference proteome</keyword>
<keyword evidence="1" id="KW-0675">Receptor</keyword>
<evidence type="ECO:0000313" key="1">
    <source>
        <dbReference type="EMBL" id="MCI49243.1"/>
    </source>
</evidence>
<protein>
    <submittedName>
        <fullName evidence="1">G-type lectin S-receptor-like serine/threonine-protein kinase B120-like</fullName>
    </submittedName>
</protein>
<accession>A0A392SK58</accession>
<dbReference type="GO" id="GO:0030246">
    <property type="term" value="F:carbohydrate binding"/>
    <property type="evidence" value="ECO:0007669"/>
    <property type="project" value="UniProtKB-KW"/>
</dbReference>
<dbReference type="AlphaFoldDB" id="A0A392SK58"/>
<organism evidence="1 2">
    <name type="scientific">Trifolium medium</name>
    <dbReference type="NCBI Taxonomy" id="97028"/>
    <lineage>
        <taxon>Eukaryota</taxon>
        <taxon>Viridiplantae</taxon>
        <taxon>Streptophyta</taxon>
        <taxon>Embryophyta</taxon>
        <taxon>Tracheophyta</taxon>
        <taxon>Spermatophyta</taxon>
        <taxon>Magnoliopsida</taxon>
        <taxon>eudicotyledons</taxon>
        <taxon>Gunneridae</taxon>
        <taxon>Pentapetalae</taxon>
        <taxon>rosids</taxon>
        <taxon>fabids</taxon>
        <taxon>Fabales</taxon>
        <taxon>Fabaceae</taxon>
        <taxon>Papilionoideae</taxon>
        <taxon>50 kb inversion clade</taxon>
        <taxon>NPAAA clade</taxon>
        <taxon>Hologalegina</taxon>
        <taxon>IRL clade</taxon>
        <taxon>Trifolieae</taxon>
        <taxon>Trifolium</taxon>
    </lineage>
</organism>
<keyword evidence="1" id="KW-0418">Kinase</keyword>
<dbReference type="Gene3D" id="3.30.200.20">
    <property type="entry name" value="Phosphorylase Kinase, domain 1"/>
    <property type="match status" value="1"/>
</dbReference>
<evidence type="ECO:0000313" key="2">
    <source>
        <dbReference type="Proteomes" id="UP000265520"/>
    </source>
</evidence>
<dbReference type="EMBL" id="LXQA010398322">
    <property type="protein sequence ID" value="MCI49243.1"/>
    <property type="molecule type" value="Genomic_DNA"/>
</dbReference>
<proteinExistence type="predicted"/>
<sequence length="52" mass="5467">MSAEISGPVELGLEGNQLSGAELPFYNFRCMSAATNNFSEENKLGQGGFGPV</sequence>
<feature type="non-terminal residue" evidence="1">
    <location>
        <position position="52"/>
    </location>
</feature>
<reference evidence="1 2" key="1">
    <citation type="journal article" date="2018" name="Front. Plant Sci.">
        <title>Red Clover (Trifolium pratense) and Zigzag Clover (T. medium) - A Picture of Genomic Similarities and Differences.</title>
        <authorList>
            <person name="Dluhosova J."/>
            <person name="Istvanek J."/>
            <person name="Nedelnik J."/>
            <person name="Repkova J."/>
        </authorList>
    </citation>
    <scope>NUCLEOTIDE SEQUENCE [LARGE SCALE GENOMIC DNA]</scope>
    <source>
        <strain evidence="2">cv. 10/8</strain>
        <tissue evidence="1">Leaf</tissue>
    </source>
</reference>
<dbReference type="GO" id="GO:0016301">
    <property type="term" value="F:kinase activity"/>
    <property type="evidence" value="ECO:0007669"/>
    <property type="project" value="UniProtKB-KW"/>
</dbReference>
<keyword evidence="1" id="KW-0430">Lectin</keyword>
<dbReference type="Proteomes" id="UP000265520">
    <property type="component" value="Unassembled WGS sequence"/>
</dbReference>
<name>A0A392SK58_9FABA</name>
<keyword evidence="1" id="KW-0808">Transferase</keyword>
<comment type="caution">
    <text evidence="1">The sequence shown here is derived from an EMBL/GenBank/DDBJ whole genome shotgun (WGS) entry which is preliminary data.</text>
</comment>